<dbReference type="Pfam" id="PF00551">
    <property type="entry name" value="Formyl_trans_N"/>
    <property type="match status" value="1"/>
</dbReference>
<gene>
    <name evidence="2" type="ORF">AFUS01_LOCUS4094</name>
</gene>
<reference evidence="2" key="1">
    <citation type="submission" date="2021-06" db="EMBL/GenBank/DDBJ databases">
        <authorList>
            <person name="Hodson N. C."/>
            <person name="Mongue J. A."/>
            <person name="Jaron S. K."/>
        </authorList>
    </citation>
    <scope>NUCLEOTIDE SEQUENCE</scope>
</reference>
<dbReference type="InterPro" id="IPR041711">
    <property type="entry name" value="Met-tRNA-FMT_N"/>
</dbReference>
<dbReference type="GO" id="GO:0004479">
    <property type="term" value="F:methionyl-tRNA formyltransferase activity"/>
    <property type="evidence" value="ECO:0007669"/>
    <property type="project" value="InterPro"/>
</dbReference>
<organism evidence="2 3">
    <name type="scientific">Allacma fusca</name>
    <dbReference type="NCBI Taxonomy" id="39272"/>
    <lineage>
        <taxon>Eukaryota</taxon>
        <taxon>Metazoa</taxon>
        <taxon>Ecdysozoa</taxon>
        <taxon>Arthropoda</taxon>
        <taxon>Hexapoda</taxon>
        <taxon>Collembola</taxon>
        <taxon>Symphypleona</taxon>
        <taxon>Sminthuridae</taxon>
        <taxon>Allacma</taxon>
    </lineage>
</organism>
<dbReference type="EMBL" id="CAJVCH010025359">
    <property type="protein sequence ID" value="CAG7698554.1"/>
    <property type="molecule type" value="Genomic_DNA"/>
</dbReference>
<feature type="domain" description="Formyl transferase N-terminal" evidence="1">
    <location>
        <begin position="115"/>
        <end position="204"/>
    </location>
</feature>
<proteinExistence type="predicted"/>
<dbReference type="PANTHER" id="PTHR11138:SF5">
    <property type="entry name" value="METHIONYL-TRNA FORMYLTRANSFERASE, MITOCHONDRIAL"/>
    <property type="match status" value="1"/>
</dbReference>
<dbReference type="InterPro" id="IPR002376">
    <property type="entry name" value="Formyl_transf_N"/>
</dbReference>
<comment type="caution">
    <text evidence="2">The sequence shown here is derived from an EMBL/GenBank/DDBJ whole genome shotgun (WGS) entry which is preliminary data.</text>
</comment>
<dbReference type="CDD" id="cd08646">
    <property type="entry name" value="FMT_core_Met-tRNA-FMT_N"/>
    <property type="match status" value="1"/>
</dbReference>
<evidence type="ECO:0000313" key="2">
    <source>
        <dbReference type="EMBL" id="CAG7698554.1"/>
    </source>
</evidence>
<evidence type="ECO:0000313" key="3">
    <source>
        <dbReference type="Proteomes" id="UP000708208"/>
    </source>
</evidence>
<evidence type="ECO:0000259" key="1">
    <source>
        <dbReference type="Pfam" id="PF00551"/>
    </source>
</evidence>
<protein>
    <recommendedName>
        <fullName evidence="1">Formyl transferase N-terminal domain-containing protein</fullName>
    </recommendedName>
</protein>
<feature type="non-terminal residue" evidence="2">
    <location>
        <position position="1"/>
    </location>
</feature>
<dbReference type="OrthoDB" id="10268103at2759"/>
<name>A0A8J2J6C7_9HEXA</name>
<keyword evidence="3" id="KW-1185">Reference proteome</keyword>
<dbReference type="Proteomes" id="UP000708208">
    <property type="component" value="Unassembled WGS sequence"/>
</dbReference>
<sequence length="208" mass="23232">MFICFRLQFLQLQRNIRNTCVLQNLLPISSSFNLYLSTAAKIIDIKDENNRVLFLGNDNFSVSCLRAVEEVVHSKKCLTVVVSNPSNILGKYAAKNSINTFLWEDLKSKDNSDVFDIGIVASFGHLIPKRIIEKCQLGILNVHGSLLPKYRGAAPISRAICNGDTETGVSIMKIAPHKFDVGPVLIRRKCKIHPHVRSPELTEIMAEA</sequence>
<dbReference type="AlphaFoldDB" id="A0A8J2J6C7"/>
<accession>A0A8J2J6C7</accession>
<dbReference type="GO" id="GO:0005739">
    <property type="term" value="C:mitochondrion"/>
    <property type="evidence" value="ECO:0007669"/>
    <property type="project" value="TreeGrafter"/>
</dbReference>
<dbReference type="PANTHER" id="PTHR11138">
    <property type="entry name" value="METHIONYL-TRNA FORMYLTRANSFERASE"/>
    <property type="match status" value="1"/>
</dbReference>